<evidence type="ECO:0000313" key="1">
    <source>
        <dbReference type="EMBL" id="KAF0552761.1"/>
    </source>
</evidence>
<gene>
    <name evidence="1" type="ORF">F8M41_021203</name>
</gene>
<organism evidence="1 2">
    <name type="scientific">Gigaspora margarita</name>
    <dbReference type="NCBI Taxonomy" id="4874"/>
    <lineage>
        <taxon>Eukaryota</taxon>
        <taxon>Fungi</taxon>
        <taxon>Fungi incertae sedis</taxon>
        <taxon>Mucoromycota</taxon>
        <taxon>Glomeromycotina</taxon>
        <taxon>Glomeromycetes</taxon>
        <taxon>Diversisporales</taxon>
        <taxon>Gigasporaceae</taxon>
        <taxon>Gigaspora</taxon>
    </lineage>
</organism>
<keyword evidence="2" id="KW-1185">Reference proteome</keyword>
<dbReference type="EMBL" id="WTPW01000062">
    <property type="protein sequence ID" value="KAF0552761.1"/>
    <property type="molecule type" value="Genomic_DNA"/>
</dbReference>
<evidence type="ECO:0000313" key="2">
    <source>
        <dbReference type="Proteomes" id="UP000439903"/>
    </source>
</evidence>
<sequence length="82" mass="9397">MDIMESDSVFGTFNKSIMDVTEFDSVFGTFKIADSIMDVMELVHVFVTSNNTMDVMESDRVFGTFNNSTTDIMESVQRFCYF</sequence>
<protein>
    <submittedName>
        <fullName evidence="1">Uncharacterized protein</fullName>
    </submittedName>
</protein>
<name>A0A8H4ETR2_GIGMA</name>
<comment type="caution">
    <text evidence="1">The sequence shown here is derived from an EMBL/GenBank/DDBJ whole genome shotgun (WGS) entry which is preliminary data.</text>
</comment>
<reference evidence="1 2" key="1">
    <citation type="journal article" date="2019" name="Environ. Microbiol.">
        <title>At the nexus of three kingdoms: the genome of the mycorrhizal fungus Gigaspora margarita provides insights into plant, endobacterial and fungal interactions.</title>
        <authorList>
            <person name="Venice F."/>
            <person name="Ghignone S."/>
            <person name="Salvioli di Fossalunga A."/>
            <person name="Amselem J."/>
            <person name="Novero M."/>
            <person name="Xianan X."/>
            <person name="Sedzielewska Toro K."/>
            <person name="Morin E."/>
            <person name="Lipzen A."/>
            <person name="Grigoriev I.V."/>
            <person name="Henrissat B."/>
            <person name="Martin F.M."/>
            <person name="Bonfante P."/>
        </authorList>
    </citation>
    <scope>NUCLEOTIDE SEQUENCE [LARGE SCALE GENOMIC DNA]</scope>
    <source>
        <strain evidence="1 2">BEG34</strain>
    </source>
</reference>
<dbReference type="Proteomes" id="UP000439903">
    <property type="component" value="Unassembled WGS sequence"/>
</dbReference>
<accession>A0A8H4ETR2</accession>
<dbReference type="AlphaFoldDB" id="A0A8H4ETR2"/>
<proteinExistence type="predicted"/>